<dbReference type="Proteomes" id="UP000887565">
    <property type="component" value="Unplaced"/>
</dbReference>
<keyword evidence="1" id="KW-1185">Reference proteome</keyword>
<evidence type="ECO:0000313" key="1">
    <source>
        <dbReference type="Proteomes" id="UP000887565"/>
    </source>
</evidence>
<sequence>MQSPIVADGILGIGDIQRVILEHRPKIADEFRCWSIYITKALMINEILKSSKLNNGIRLFGY</sequence>
<dbReference type="WBParaSite" id="nRc.2.0.1.t20918-RA">
    <property type="protein sequence ID" value="nRc.2.0.1.t20918-RA"/>
    <property type="gene ID" value="nRc.2.0.1.g20918"/>
</dbReference>
<accession>A0A915J5C8</accession>
<reference evidence="2" key="1">
    <citation type="submission" date="2022-11" db="UniProtKB">
        <authorList>
            <consortium name="WormBaseParasite"/>
        </authorList>
    </citation>
    <scope>IDENTIFICATION</scope>
</reference>
<organism evidence="1 2">
    <name type="scientific">Romanomermis culicivorax</name>
    <name type="common">Nematode worm</name>
    <dbReference type="NCBI Taxonomy" id="13658"/>
    <lineage>
        <taxon>Eukaryota</taxon>
        <taxon>Metazoa</taxon>
        <taxon>Ecdysozoa</taxon>
        <taxon>Nematoda</taxon>
        <taxon>Enoplea</taxon>
        <taxon>Dorylaimia</taxon>
        <taxon>Mermithida</taxon>
        <taxon>Mermithoidea</taxon>
        <taxon>Mermithidae</taxon>
        <taxon>Romanomermis</taxon>
    </lineage>
</organism>
<name>A0A915J5C8_ROMCU</name>
<protein>
    <submittedName>
        <fullName evidence="2">Uncharacterized protein</fullName>
    </submittedName>
</protein>
<dbReference type="AlphaFoldDB" id="A0A915J5C8"/>
<evidence type="ECO:0000313" key="2">
    <source>
        <dbReference type="WBParaSite" id="nRc.2.0.1.t20918-RA"/>
    </source>
</evidence>
<proteinExistence type="predicted"/>